<dbReference type="Pfam" id="PF13649">
    <property type="entry name" value="Methyltransf_25"/>
    <property type="match status" value="1"/>
</dbReference>
<dbReference type="Proteomes" id="UP000565521">
    <property type="component" value="Unassembled WGS sequence"/>
</dbReference>
<organism evidence="2 3">
    <name type="scientific">Hymenobacter lapidiphilus</name>
    <dbReference type="NCBI Taxonomy" id="2608003"/>
    <lineage>
        <taxon>Bacteria</taxon>
        <taxon>Pseudomonadati</taxon>
        <taxon>Bacteroidota</taxon>
        <taxon>Cytophagia</taxon>
        <taxon>Cytophagales</taxon>
        <taxon>Hymenobacteraceae</taxon>
        <taxon>Hymenobacter</taxon>
    </lineage>
</organism>
<evidence type="ECO:0000259" key="1">
    <source>
        <dbReference type="Pfam" id="PF13649"/>
    </source>
</evidence>
<keyword evidence="2" id="KW-0489">Methyltransferase</keyword>
<dbReference type="PANTHER" id="PTHR43591:SF24">
    <property type="entry name" value="2-METHOXY-6-POLYPRENYL-1,4-BENZOQUINOL METHYLASE, MITOCHONDRIAL"/>
    <property type="match status" value="1"/>
</dbReference>
<dbReference type="InterPro" id="IPR041698">
    <property type="entry name" value="Methyltransf_25"/>
</dbReference>
<dbReference type="InterPro" id="IPR029063">
    <property type="entry name" value="SAM-dependent_MTases_sf"/>
</dbReference>
<comment type="caution">
    <text evidence="2">The sequence shown here is derived from an EMBL/GenBank/DDBJ whole genome shotgun (WGS) entry which is preliminary data.</text>
</comment>
<gene>
    <name evidence="2" type="ORF">HW554_05930</name>
</gene>
<dbReference type="GO" id="GO:0008168">
    <property type="term" value="F:methyltransferase activity"/>
    <property type="evidence" value="ECO:0007669"/>
    <property type="project" value="UniProtKB-KW"/>
</dbReference>
<dbReference type="SUPFAM" id="SSF53335">
    <property type="entry name" value="S-adenosyl-L-methionine-dependent methyltransferases"/>
    <property type="match status" value="1"/>
</dbReference>
<protein>
    <submittedName>
        <fullName evidence="2">Class I SAM-dependent methyltransferase</fullName>
    </submittedName>
</protein>
<dbReference type="EMBL" id="JABKAU010000008">
    <property type="protein sequence ID" value="NVO30737.1"/>
    <property type="molecule type" value="Genomic_DNA"/>
</dbReference>
<reference evidence="2 3" key="1">
    <citation type="submission" date="2020-05" db="EMBL/GenBank/DDBJ databases">
        <title>Hymenobacter terrestris sp. nov. and Hymenobacter lapidiphilus sp. nov., isolated from regoliths in Antarctica.</title>
        <authorList>
            <person name="Sedlacek I."/>
            <person name="Pantucek R."/>
            <person name="Zeman M."/>
            <person name="Holochova P."/>
            <person name="Kralova S."/>
            <person name="Stankova E."/>
            <person name="Sedo O."/>
            <person name="Micenkova L."/>
            <person name="Svec P."/>
            <person name="Gupta V."/>
            <person name="Sood U."/>
            <person name="Korpole U.S."/>
            <person name="Lal R."/>
        </authorList>
    </citation>
    <scope>NUCLEOTIDE SEQUENCE [LARGE SCALE GENOMIC DNA]</scope>
    <source>
        <strain evidence="2 3">P5342</strain>
    </source>
</reference>
<dbReference type="PANTHER" id="PTHR43591">
    <property type="entry name" value="METHYLTRANSFERASE"/>
    <property type="match status" value="1"/>
</dbReference>
<dbReference type="RefSeq" id="WP_176907662.1">
    <property type="nucleotide sequence ID" value="NZ_JABKAU010000008.1"/>
</dbReference>
<keyword evidence="3" id="KW-1185">Reference proteome</keyword>
<evidence type="ECO:0000313" key="2">
    <source>
        <dbReference type="EMBL" id="NVO30737.1"/>
    </source>
</evidence>
<sequence>MSSTALLALPFQASVPTPAVRPAALPARAGHYQPACIRSLFDELAATYDCAAWLSGGLLGWWRARLAAALPRPPGSLPAVIVDLMAGGADLWPALRRRFGPGLRVAAIDFSAPMLARAAHHASNPALTLHCADALATPLPDAWATALTCAFGLKTLPTAAYPTLAAEAARLLQPGGTLALTELVLLPSGWQRGLLLHYLAAMPRLLGRLWPAATAHAALLRYARSGPDLPALTMALRAAGFEQIQQQRLWPGCAVLISARKPSEPL</sequence>
<accession>A0A7Y7PMY6</accession>
<dbReference type="GO" id="GO:0032259">
    <property type="term" value="P:methylation"/>
    <property type="evidence" value="ECO:0007669"/>
    <property type="project" value="UniProtKB-KW"/>
</dbReference>
<keyword evidence="2" id="KW-0808">Transferase</keyword>
<feature type="domain" description="Methyltransferase" evidence="1">
    <location>
        <begin position="81"/>
        <end position="176"/>
    </location>
</feature>
<proteinExistence type="predicted"/>
<evidence type="ECO:0000313" key="3">
    <source>
        <dbReference type="Proteomes" id="UP000565521"/>
    </source>
</evidence>
<name>A0A7Y7PMY6_9BACT</name>
<dbReference type="AlphaFoldDB" id="A0A7Y7PMY6"/>
<dbReference type="Gene3D" id="3.40.50.150">
    <property type="entry name" value="Vaccinia Virus protein VP39"/>
    <property type="match status" value="1"/>
</dbReference>